<dbReference type="PANTHER" id="PTHR46411">
    <property type="entry name" value="FAMILY ATPASE, PUTATIVE-RELATED"/>
    <property type="match status" value="1"/>
</dbReference>
<dbReference type="GO" id="GO:0005524">
    <property type="term" value="F:ATP binding"/>
    <property type="evidence" value="ECO:0007669"/>
    <property type="project" value="UniProtKB-KW"/>
</dbReference>
<sequence length="638" mass="68874">MNAPLELDWTTANQRLLVAEFARLRARLGEADVAEAEQQVDSAANCLPSPSAIDTLVTLFELSNFERDLLLLVAGAEMDARLAALCGEATGQPLRPWATFGLALAVLPDPHWSALTPVAPLRRWRLVEVDESAGLTAGRLRLDERVLHFIAGLNYLDHRLAALLEAVPPASLMAEAHRDIAERAAEQLADQAGRLPVVMLSGDDTDGQRDVAATLAQTLGVALFALRAADIPTAAHEQASLVSLWQREAALLGAGLLIVQGEDAAAAALSRFIPQIDGLLIVSGTHAPQIGGDRLHFMVNKLDAPGQRQLWQAALGDAADMLADTLDGLASQYRLGARRIAACARQIDHTDPARAAATLHRLSRGDGTALSEMAQAIDPRATWDDLILPEAQRRTLQQLAVHARHRITVHHDWGFAGKSARGLGIATLFSGDSGTGKTLAAEVLAGELGLALYRIDLSAVISKYIGETEKNLRKVFDAAEDIGALLLFDEADALFGKRSEVKDSHDRYANIEVSYLLQRMEAYRGLAILTTNHKTALDTAFSRRLRFVVHFPYPDAVQREAIWRSIFPATTPLGELDYAKLARLNATGGNIRNIALSAAFLAAEAGTPVSMAHLLRAAHLEAAKREKSPTDAETRGWV</sequence>
<dbReference type="InterPro" id="IPR003959">
    <property type="entry name" value="ATPase_AAA_core"/>
</dbReference>
<dbReference type="OrthoDB" id="9802352at2"/>
<dbReference type="Pfam" id="PF22977">
    <property type="entry name" value="WHD"/>
    <property type="match status" value="1"/>
</dbReference>
<evidence type="ECO:0000313" key="2">
    <source>
        <dbReference type="EMBL" id="TVO59013.1"/>
    </source>
</evidence>
<keyword evidence="2" id="KW-0547">Nucleotide-binding</keyword>
<dbReference type="InterPro" id="IPR003593">
    <property type="entry name" value="AAA+_ATPase"/>
</dbReference>
<organism evidence="2 3">
    <name type="scientific">Denitromonas halophila</name>
    <dbReference type="NCBI Taxonomy" id="1629404"/>
    <lineage>
        <taxon>Bacteria</taxon>
        <taxon>Pseudomonadati</taxon>
        <taxon>Pseudomonadota</taxon>
        <taxon>Betaproteobacteria</taxon>
        <taxon>Rhodocyclales</taxon>
        <taxon>Zoogloeaceae</taxon>
        <taxon>Denitromonas</taxon>
    </lineage>
</organism>
<keyword evidence="2" id="KW-0067">ATP-binding</keyword>
<evidence type="ECO:0000313" key="3">
    <source>
        <dbReference type="Proteomes" id="UP000319502"/>
    </source>
</evidence>
<feature type="domain" description="AAA+ ATPase" evidence="1">
    <location>
        <begin position="423"/>
        <end position="555"/>
    </location>
</feature>
<gene>
    <name evidence="2" type="ORF">FHP91_05000</name>
</gene>
<protein>
    <submittedName>
        <fullName evidence="2">ATP-binding protein</fullName>
    </submittedName>
</protein>
<accession>A0A557R1H6</accession>
<keyword evidence="3" id="KW-1185">Reference proteome</keyword>
<proteinExistence type="predicted"/>
<dbReference type="CDD" id="cd19481">
    <property type="entry name" value="RecA-like_protease"/>
    <property type="match status" value="1"/>
</dbReference>
<evidence type="ECO:0000259" key="1">
    <source>
        <dbReference type="SMART" id="SM00382"/>
    </source>
</evidence>
<name>A0A557R1H6_9RHOO</name>
<dbReference type="RefSeq" id="WP_144308522.1">
    <property type="nucleotide sequence ID" value="NZ_VMNK01000003.1"/>
</dbReference>
<dbReference type="Pfam" id="PF00004">
    <property type="entry name" value="AAA"/>
    <property type="match status" value="1"/>
</dbReference>
<dbReference type="InterPro" id="IPR027417">
    <property type="entry name" value="P-loop_NTPase"/>
</dbReference>
<dbReference type="InterPro" id="IPR054472">
    <property type="entry name" value="WHD"/>
</dbReference>
<dbReference type="EMBL" id="VMNK01000003">
    <property type="protein sequence ID" value="TVO59013.1"/>
    <property type="molecule type" value="Genomic_DNA"/>
</dbReference>
<dbReference type="SUPFAM" id="SSF52540">
    <property type="entry name" value="P-loop containing nucleoside triphosphate hydrolases"/>
    <property type="match status" value="1"/>
</dbReference>
<comment type="caution">
    <text evidence="2">The sequence shown here is derived from an EMBL/GenBank/DDBJ whole genome shotgun (WGS) entry which is preliminary data.</text>
</comment>
<dbReference type="AlphaFoldDB" id="A0A557R1H6"/>
<dbReference type="PANTHER" id="PTHR46411:SF3">
    <property type="entry name" value="AAA+ ATPASE DOMAIN-CONTAINING PROTEIN"/>
    <property type="match status" value="1"/>
</dbReference>
<reference evidence="2 3" key="1">
    <citation type="submission" date="2019-07" db="EMBL/GenBank/DDBJ databases">
        <title>The pathways for chlorine oxyanion respiration interact through the shared metabolite chlorate.</title>
        <authorList>
            <person name="Barnum T.P."/>
            <person name="Cheng Y."/>
            <person name="Hill K.A."/>
            <person name="Lucas L.N."/>
            <person name="Carlson H.K."/>
            <person name="Coates J.D."/>
        </authorList>
    </citation>
    <scope>NUCLEOTIDE SEQUENCE [LARGE SCALE GENOMIC DNA]</scope>
    <source>
        <strain evidence="2 3">SFB-3</strain>
    </source>
</reference>
<dbReference type="Proteomes" id="UP000319502">
    <property type="component" value="Unassembled WGS sequence"/>
</dbReference>
<dbReference type="Gene3D" id="3.40.50.300">
    <property type="entry name" value="P-loop containing nucleotide triphosphate hydrolases"/>
    <property type="match status" value="1"/>
</dbReference>
<dbReference type="GO" id="GO:0016887">
    <property type="term" value="F:ATP hydrolysis activity"/>
    <property type="evidence" value="ECO:0007669"/>
    <property type="project" value="InterPro"/>
</dbReference>
<dbReference type="SMART" id="SM00382">
    <property type="entry name" value="AAA"/>
    <property type="match status" value="1"/>
</dbReference>